<sequence>MSRLSQIQTLVNTSWRHVAPLWLSSD</sequence>
<feature type="non-terminal residue" evidence="1">
    <location>
        <position position="26"/>
    </location>
</feature>
<reference evidence="1" key="1">
    <citation type="submission" date="2018-05" db="EMBL/GenBank/DDBJ databases">
        <authorList>
            <person name="Lanie J.A."/>
            <person name="Ng W.-L."/>
            <person name="Kazmierczak K.M."/>
            <person name="Andrzejewski T.M."/>
            <person name="Davidsen T.M."/>
            <person name="Wayne K.J."/>
            <person name="Tettelin H."/>
            <person name="Glass J.I."/>
            <person name="Rusch D."/>
            <person name="Podicherti R."/>
            <person name="Tsui H.-C.T."/>
            <person name="Winkler M.E."/>
        </authorList>
    </citation>
    <scope>NUCLEOTIDE SEQUENCE</scope>
</reference>
<proteinExistence type="predicted"/>
<dbReference type="EMBL" id="UINC01078016">
    <property type="protein sequence ID" value="SVC18670.1"/>
    <property type="molecule type" value="Genomic_DNA"/>
</dbReference>
<accession>A0A382K2J4</accession>
<gene>
    <name evidence="1" type="ORF">METZ01_LOCUS271524</name>
</gene>
<protein>
    <submittedName>
        <fullName evidence="1">Uncharacterized protein</fullName>
    </submittedName>
</protein>
<organism evidence="1">
    <name type="scientific">marine metagenome</name>
    <dbReference type="NCBI Taxonomy" id="408172"/>
    <lineage>
        <taxon>unclassified sequences</taxon>
        <taxon>metagenomes</taxon>
        <taxon>ecological metagenomes</taxon>
    </lineage>
</organism>
<dbReference type="AlphaFoldDB" id="A0A382K2J4"/>
<name>A0A382K2J4_9ZZZZ</name>
<evidence type="ECO:0000313" key="1">
    <source>
        <dbReference type="EMBL" id="SVC18670.1"/>
    </source>
</evidence>